<accession>A0A9P4LNC4</accession>
<sequence>MAVGFSKLFMPTKSQARIDDENSNDEGVYVNDSRCSNQEPSLTGAQTAALFGASRFRRNGPSLHQLHQLHHHQMNHHHAASLNHAATLHAAFLHRAPLSCASVSGTARQHHGQPPFVSTLAEHVDTDAAKQPASRALMKLDTRSIFIIVPATCPTHRRDTLVHSTTYHILHTRSIAHDHSSHVDPRTARNSEQRSVGVESDEFLLQEGEKHPDTLTSMIT</sequence>
<keyword evidence="3" id="KW-1185">Reference proteome</keyword>
<dbReference type="EMBL" id="ML978197">
    <property type="protein sequence ID" value="KAF2029774.1"/>
    <property type="molecule type" value="Genomic_DNA"/>
</dbReference>
<reference evidence="2" key="1">
    <citation type="journal article" date="2020" name="Stud. Mycol.">
        <title>101 Dothideomycetes genomes: a test case for predicting lifestyles and emergence of pathogens.</title>
        <authorList>
            <person name="Haridas S."/>
            <person name="Albert R."/>
            <person name="Binder M."/>
            <person name="Bloem J."/>
            <person name="Labutti K."/>
            <person name="Salamov A."/>
            <person name="Andreopoulos B."/>
            <person name="Baker S."/>
            <person name="Barry K."/>
            <person name="Bills G."/>
            <person name="Bluhm B."/>
            <person name="Cannon C."/>
            <person name="Castanera R."/>
            <person name="Culley D."/>
            <person name="Daum C."/>
            <person name="Ezra D."/>
            <person name="Gonzalez J."/>
            <person name="Henrissat B."/>
            <person name="Kuo A."/>
            <person name="Liang C."/>
            <person name="Lipzen A."/>
            <person name="Lutzoni F."/>
            <person name="Magnuson J."/>
            <person name="Mondo S."/>
            <person name="Nolan M."/>
            <person name="Ohm R."/>
            <person name="Pangilinan J."/>
            <person name="Park H.-J."/>
            <person name="Ramirez L."/>
            <person name="Alfaro M."/>
            <person name="Sun H."/>
            <person name="Tritt A."/>
            <person name="Yoshinaga Y."/>
            <person name="Zwiers L.-H."/>
            <person name="Turgeon B."/>
            <person name="Goodwin S."/>
            <person name="Spatafora J."/>
            <person name="Crous P."/>
            <person name="Grigoriev I."/>
        </authorList>
    </citation>
    <scope>NUCLEOTIDE SEQUENCE</scope>
    <source>
        <strain evidence="2">CBS 110217</strain>
    </source>
</reference>
<protein>
    <submittedName>
        <fullName evidence="2">Uncharacterized protein</fullName>
    </submittedName>
</protein>
<proteinExistence type="predicted"/>
<comment type="caution">
    <text evidence="2">The sequence shown here is derived from an EMBL/GenBank/DDBJ whole genome shotgun (WGS) entry which is preliminary data.</text>
</comment>
<feature type="region of interest" description="Disordered" evidence="1">
    <location>
        <begin position="176"/>
        <end position="220"/>
    </location>
</feature>
<feature type="compositionally biased region" description="Basic and acidic residues" evidence="1">
    <location>
        <begin position="176"/>
        <end position="192"/>
    </location>
</feature>
<evidence type="ECO:0000313" key="2">
    <source>
        <dbReference type="EMBL" id="KAF2029774.1"/>
    </source>
</evidence>
<dbReference type="AlphaFoldDB" id="A0A9P4LNC4"/>
<evidence type="ECO:0000256" key="1">
    <source>
        <dbReference type="SAM" id="MobiDB-lite"/>
    </source>
</evidence>
<gene>
    <name evidence="2" type="ORF">EK21DRAFT_89550</name>
</gene>
<evidence type="ECO:0000313" key="3">
    <source>
        <dbReference type="Proteomes" id="UP000799777"/>
    </source>
</evidence>
<name>A0A9P4LNC4_9PLEO</name>
<organism evidence="2 3">
    <name type="scientific">Setomelanomma holmii</name>
    <dbReference type="NCBI Taxonomy" id="210430"/>
    <lineage>
        <taxon>Eukaryota</taxon>
        <taxon>Fungi</taxon>
        <taxon>Dikarya</taxon>
        <taxon>Ascomycota</taxon>
        <taxon>Pezizomycotina</taxon>
        <taxon>Dothideomycetes</taxon>
        <taxon>Pleosporomycetidae</taxon>
        <taxon>Pleosporales</taxon>
        <taxon>Pleosporineae</taxon>
        <taxon>Phaeosphaeriaceae</taxon>
        <taxon>Setomelanomma</taxon>
    </lineage>
</organism>
<dbReference type="Proteomes" id="UP000799777">
    <property type="component" value="Unassembled WGS sequence"/>
</dbReference>